<evidence type="ECO:0000313" key="3">
    <source>
        <dbReference type="Proteomes" id="UP001228905"/>
    </source>
</evidence>
<evidence type="ECO:0000313" key="2">
    <source>
        <dbReference type="EMBL" id="MDQ0463575.1"/>
    </source>
</evidence>
<dbReference type="Gene3D" id="1.20.1290.10">
    <property type="entry name" value="AhpD-like"/>
    <property type="match status" value="1"/>
</dbReference>
<gene>
    <name evidence="2" type="ORF">QO010_001346</name>
</gene>
<feature type="domain" description="Carboxymuconolactone decarboxylase-like" evidence="1">
    <location>
        <begin position="42"/>
        <end position="115"/>
    </location>
</feature>
<dbReference type="Pfam" id="PF02627">
    <property type="entry name" value="CMD"/>
    <property type="match status" value="1"/>
</dbReference>
<dbReference type="InterPro" id="IPR003779">
    <property type="entry name" value="CMD-like"/>
</dbReference>
<dbReference type="SUPFAM" id="SSF69118">
    <property type="entry name" value="AhpD-like"/>
    <property type="match status" value="1"/>
</dbReference>
<organism evidence="2 3">
    <name type="scientific">Caulobacter ginsengisoli</name>
    <dbReference type="NCBI Taxonomy" id="400775"/>
    <lineage>
        <taxon>Bacteria</taxon>
        <taxon>Pseudomonadati</taxon>
        <taxon>Pseudomonadota</taxon>
        <taxon>Alphaproteobacteria</taxon>
        <taxon>Caulobacterales</taxon>
        <taxon>Caulobacteraceae</taxon>
        <taxon>Caulobacter</taxon>
    </lineage>
</organism>
<name>A0ABU0IQA7_9CAUL</name>
<evidence type="ECO:0000259" key="1">
    <source>
        <dbReference type="Pfam" id="PF02627"/>
    </source>
</evidence>
<accession>A0ABU0IQA7</accession>
<keyword evidence="3" id="KW-1185">Reference proteome</keyword>
<sequence>MSRLAPATPPWSDAIARTLAPLTPEGTEPLILFRTLARDERLFSRFMGGGLLDRGHLTLTEREIVIDRICALNGAEYEWGVHAAIFAEAAGLTPERLAATVHGDAASPCWTPKEALLIRFCDAVNAKADIDDALWAALGEHFSEMARLELMLLAGFYRTVSLLVNGLRLPMEPGAIPFPA</sequence>
<proteinExistence type="predicted"/>
<dbReference type="PANTHER" id="PTHR34846:SF5">
    <property type="entry name" value="CARBOXYMUCONOLACTONE DECARBOXYLASE-LIKE DOMAIN-CONTAINING PROTEIN"/>
    <property type="match status" value="1"/>
</dbReference>
<protein>
    <submittedName>
        <fullName evidence="2">Alkylhydroperoxidase family enzyme</fullName>
    </submittedName>
</protein>
<reference evidence="2 3" key="1">
    <citation type="submission" date="2023-07" db="EMBL/GenBank/DDBJ databases">
        <title>Genomic Encyclopedia of Type Strains, Phase IV (KMG-IV): sequencing the most valuable type-strain genomes for metagenomic binning, comparative biology and taxonomic classification.</title>
        <authorList>
            <person name="Goeker M."/>
        </authorList>
    </citation>
    <scope>NUCLEOTIDE SEQUENCE [LARGE SCALE GENOMIC DNA]</scope>
    <source>
        <strain evidence="2 3">DSM 18695</strain>
    </source>
</reference>
<dbReference type="PANTHER" id="PTHR34846">
    <property type="entry name" value="4-CARBOXYMUCONOLACTONE DECARBOXYLASE FAMILY PROTEIN (AFU_ORTHOLOGUE AFUA_6G11590)"/>
    <property type="match status" value="1"/>
</dbReference>
<comment type="caution">
    <text evidence="2">The sequence shown here is derived from an EMBL/GenBank/DDBJ whole genome shotgun (WGS) entry which is preliminary data.</text>
</comment>
<dbReference type="InterPro" id="IPR029032">
    <property type="entry name" value="AhpD-like"/>
</dbReference>
<dbReference type="Proteomes" id="UP001228905">
    <property type="component" value="Unassembled WGS sequence"/>
</dbReference>
<dbReference type="EMBL" id="JAUSVS010000002">
    <property type="protein sequence ID" value="MDQ0463575.1"/>
    <property type="molecule type" value="Genomic_DNA"/>
</dbReference>